<dbReference type="InterPro" id="IPR011330">
    <property type="entry name" value="Glyco_hydro/deAcase_b/a-brl"/>
</dbReference>
<dbReference type="GO" id="GO:0045493">
    <property type="term" value="P:xylan catabolic process"/>
    <property type="evidence" value="ECO:0007669"/>
    <property type="project" value="UniProtKB-KW"/>
</dbReference>
<dbReference type="InterPro" id="IPR050248">
    <property type="entry name" value="Polysacc_deacetylase_ArnD"/>
</dbReference>
<keyword evidence="2 7" id="KW-0378">Hydrolase</keyword>
<dbReference type="InterPro" id="IPR008965">
    <property type="entry name" value="CBM2/CBM3_carb-bd_dom_sf"/>
</dbReference>
<evidence type="ECO:0000256" key="2">
    <source>
        <dbReference type="ARBA" id="ARBA00022801"/>
    </source>
</evidence>
<feature type="region of interest" description="Disordered" evidence="3">
    <location>
        <begin position="230"/>
        <end position="249"/>
    </location>
</feature>
<dbReference type="SUPFAM" id="SSF49384">
    <property type="entry name" value="Carbohydrate-binding domain"/>
    <property type="match status" value="1"/>
</dbReference>
<evidence type="ECO:0000259" key="6">
    <source>
        <dbReference type="PROSITE" id="PS51677"/>
    </source>
</evidence>
<keyword evidence="4" id="KW-0732">Signal</keyword>
<dbReference type="AlphaFoldDB" id="A0A7W7MRH2"/>
<keyword evidence="7" id="KW-0326">Glycosidase</keyword>
<keyword evidence="1" id="KW-0479">Metal-binding</keyword>
<reference evidence="7 8" key="1">
    <citation type="submission" date="2020-08" db="EMBL/GenBank/DDBJ databases">
        <title>Sequencing the genomes of 1000 actinobacteria strains.</title>
        <authorList>
            <person name="Klenk H.-P."/>
        </authorList>
    </citation>
    <scope>NUCLEOTIDE SEQUENCE [LARGE SCALE GENOMIC DNA]</scope>
    <source>
        <strain evidence="7 8">DSM 43149</strain>
    </source>
</reference>
<evidence type="ECO:0000256" key="1">
    <source>
        <dbReference type="ARBA" id="ARBA00022723"/>
    </source>
</evidence>
<dbReference type="PROSITE" id="PS51677">
    <property type="entry name" value="NODB"/>
    <property type="match status" value="1"/>
</dbReference>
<evidence type="ECO:0000259" key="5">
    <source>
        <dbReference type="PROSITE" id="PS51173"/>
    </source>
</evidence>
<dbReference type="SMART" id="SM00637">
    <property type="entry name" value="CBD_II"/>
    <property type="match status" value="1"/>
</dbReference>
<dbReference type="GO" id="GO:0016020">
    <property type="term" value="C:membrane"/>
    <property type="evidence" value="ECO:0007669"/>
    <property type="project" value="TreeGrafter"/>
</dbReference>
<proteinExistence type="predicted"/>
<dbReference type="PROSITE" id="PS51173">
    <property type="entry name" value="CBM2"/>
    <property type="match status" value="1"/>
</dbReference>
<dbReference type="EMBL" id="JACHNH010000001">
    <property type="protein sequence ID" value="MBB4763747.1"/>
    <property type="molecule type" value="Genomic_DNA"/>
</dbReference>
<organism evidence="7 8">
    <name type="scientific">Actinoplanes digitatis</name>
    <dbReference type="NCBI Taxonomy" id="1868"/>
    <lineage>
        <taxon>Bacteria</taxon>
        <taxon>Bacillati</taxon>
        <taxon>Actinomycetota</taxon>
        <taxon>Actinomycetes</taxon>
        <taxon>Micromonosporales</taxon>
        <taxon>Micromonosporaceae</taxon>
        <taxon>Actinoplanes</taxon>
    </lineage>
</organism>
<feature type="domain" description="CBM2" evidence="5">
    <location>
        <begin position="245"/>
        <end position="337"/>
    </location>
</feature>
<keyword evidence="7" id="KW-0858">Xylan degradation</keyword>
<keyword evidence="7" id="KW-0119">Carbohydrate metabolism</keyword>
<keyword evidence="7" id="KW-0624">Polysaccharide degradation</keyword>
<evidence type="ECO:0000313" key="7">
    <source>
        <dbReference type="EMBL" id="MBB4763747.1"/>
    </source>
</evidence>
<dbReference type="Gene3D" id="3.20.20.370">
    <property type="entry name" value="Glycoside hydrolase/deacetylase"/>
    <property type="match status" value="1"/>
</dbReference>
<accession>A0A7W7MRH2</accession>
<dbReference type="EC" id="3.2.1.8" evidence="7"/>
<dbReference type="SUPFAM" id="SSF88713">
    <property type="entry name" value="Glycoside hydrolase/deacetylase"/>
    <property type="match status" value="1"/>
</dbReference>
<dbReference type="GO" id="GO:0031176">
    <property type="term" value="F:endo-1,4-beta-xylanase activity"/>
    <property type="evidence" value="ECO:0007669"/>
    <property type="project" value="UniProtKB-EC"/>
</dbReference>
<comment type="caution">
    <text evidence="7">The sequence shown here is derived from an EMBL/GenBank/DDBJ whole genome shotgun (WGS) entry which is preliminary data.</text>
</comment>
<evidence type="ECO:0000256" key="3">
    <source>
        <dbReference type="SAM" id="MobiDB-lite"/>
    </source>
</evidence>
<name>A0A7W7MRH2_9ACTN</name>
<protein>
    <submittedName>
        <fullName evidence="7">Endo-1,4-beta-xylanase</fullName>
        <ecNumber evidence="7">3.2.1.8</ecNumber>
    </submittedName>
</protein>
<dbReference type="CDD" id="cd10953">
    <property type="entry name" value="CE4_SlAXE_like"/>
    <property type="match status" value="1"/>
</dbReference>
<dbReference type="Pfam" id="PF01522">
    <property type="entry name" value="Polysacc_deac_1"/>
    <property type="match status" value="1"/>
</dbReference>
<dbReference type="Proteomes" id="UP000578112">
    <property type="component" value="Unassembled WGS sequence"/>
</dbReference>
<dbReference type="PANTHER" id="PTHR10587:SF133">
    <property type="entry name" value="CHITIN DEACETYLASE 1-RELATED"/>
    <property type="match status" value="1"/>
</dbReference>
<dbReference type="InterPro" id="IPR012291">
    <property type="entry name" value="CBM2_carb-bd_dom_sf"/>
</dbReference>
<dbReference type="InterPro" id="IPR001919">
    <property type="entry name" value="CBD2"/>
</dbReference>
<evidence type="ECO:0000313" key="8">
    <source>
        <dbReference type="Proteomes" id="UP000578112"/>
    </source>
</evidence>
<dbReference type="RefSeq" id="WP_184995013.1">
    <property type="nucleotide sequence ID" value="NZ_BOMK01000020.1"/>
</dbReference>
<feature type="signal peptide" evidence="4">
    <location>
        <begin position="1"/>
        <end position="39"/>
    </location>
</feature>
<keyword evidence="8" id="KW-1185">Reference proteome</keyword>
<evidence type="ECO:0000256" key="4">
    <source>
        <dbReference type="SAM" id="SignalP"/>
    </source>
</evidence>
<feature type="compositionally biased region" description="Pro residues" evidence="3">
    <location>
        <begin position="236"/>
        <end position="249"/>
    </location>
</feature>
<feature type="chain" id="PRO_5030911682" evidence="4">
    <location>
        <begin position="40"/>
        <end position="337"/>
    </location>
</feature>
<sequence>MIGKPAGRRRNRLLSAGLAGAVGVLTAAGVLAVTSSADAAADCANGYVGLTYDDGPNPSNTTNLLNALRSAGVRATMFNVGQNAAANPGLVSAQASAGMWIGNHSYTHPHMLTLSQAQMSSELSRTQTAIQNGGGGTPKLFRPPYGETNATLQSAASALGLRTLTWDVDSQDWNGASTAQIVQAASTLSNGQTILMHDQYATTVAAIPQIAAGLRNRGLCAGMISPSTGRAVAPDGTPPTTGPTTPPPGGTCTTTYAEGQKWSDRFNGQVTVSGTNNWVVTVTLQSPQKIIATWNASVSWSSATVMTARPNGNGNTFGFTVQHGGNWAWPSLSCRVG</sequence>
<gene>
    <name evidence="7" type="ORF">BJ971_004303</name>
</gene>
<feature type="domain" description="NodB homology" evidence="6">
    <location>
        <begin position="46"/>
        <end position="222"/>
    </location>
</feature>
<dbReference type="GO" id="GO:0046872">
    <property type="term" value="F:metal ion binding"/>
    <property type="evidence" value="ECO:0007669"/>
    <property type="project" value="UniProtKB-KW"/>
</dbReference>
<dbReference type="InterPro" id="IPR002509">
    <property type="entry name" value="NODB_dom"/>
</dbReference>
<dbReference type="Gene3D" id="2.60.40.290">
    <property type="match status" value="1"/>
</dbReference>
<dbReference type="PANTHER" id="PTHR10587">
    <property type="entry name" value="GLYCOSYL TRANSFERASE-RELATED"/>
    <property type="match status" value="1"/>
</dbReference>
<dbReference type="GO" id="GO:0030247">
    <property type="term" value="F:polysaccharide binding"/>
    <property type="evidence" value="ECO:0007669"/>
    <property type="project" value="UniProtKB-UniRule"/>
</dbReference>
<dbReference type="GO" id="GO:0016810">
    <property type="term" value="F:hydrolase activity, acting on carbon-nitrogen (but not peptide) bonds"/>
    <property type="evidence" value="ECO:0007669"/>
    <property type="project" value="InterPro"/>
</dbReference>